<reference evidence="2 3" key="1">
    <citation type="submission" date="2019-08" db="EMBL/GenBank/DDBJ databases">
        <title>Draft genome sequences of two oriental melons (Cucumis melo L. var makuwa).</title>
        <authorList>
            <person name="Kwon S.-Y."/>
        </authorList>
    </citation>
    <scope>NUCLEOTIDE SEQUENCE [LARGE SCALE GENOMIC DNA]</scope>
    <source>
        <strain evidence="3">cv. SW 3</strain>
        <tissue evidence="2">Leaf</tissue>
    </source>
</reference>
<evidence type="ECO:0000313" key="2">
    <source>
        <dbReference type="EMBL" id="KAA0054285.1"/>
    </source>
</evidence>
<evidence type="ECO:0000313" key="3">
    <source>
        <dbReference type="Proteomes" id="UP000321393"/>
    </source>
</evidence>
<gene>
    <name evidence="2" type="ORF">E6C27_scaffold131G002440</name>
</gene>
<protein>
    <submittedName>
        <fullName evidence="2">Pol protein</fullName>
    </submittedName>
</protein>
<dbReference type="SUPFAM" id="SSF53098">
    <property type="entry name" value="Ribonuclease H-like"/>
    <property type="match status" value="1"/>
</dbReference>
<dbReference type="EMBL" id="SSTE01008862">
    <property type="protein sequence ID" value="KAA0054285.1"/>
    <property type="molecule type" value="Genomic_DNA"/>
</dbReference>
<proteinExistence type="predicted"/>
<dbReference type="OrthoDB" id="2013610at2759"/>
<sequence>MPVFNRRGRPIFDLLSVSCNQTPSCALHPTVSADAQSLSATSRGRAAIDQPQRIRELTFKFSGSTIGLFGDSSLYSGKGTARDRPTRGKKMYQNLKWVYWWRNLLVNAWCVSRLTKSAHFVPGKSTYTASKWAQLYMSEIVRLHGVPVSIVSDRDVRFTFKFWKGLQTAMGTRLDFSSWDSHLHLMEFAYNNSFQVTIGMAPFEALYGKCCRSPVCWGEVGEQRLMGPELVQSTNEAIQKIRSRMHTAQSRQKSYADVRRKDLEFDLGDKVFLKILERIVHVAYRLALPPSLSAVHDVFHVSMLRKYVSDPSHVVDYEPLEIDENLSYTEQPVEVLAREVKMLRNREIPLVKVLWRNHRVEEATWEREDDMRSRYPELFEE</sequence>
<dbReference type="Pfam" id="PF24626">
    <property type="entry name" value="SH3_Tf2-1"/>
    <property type="match status" value="1"/>
</dbReference>
<comment type="caution">
    <text evidence="2">The sequence shown here is derived from an EMBL/GenBank/DDBJ whole genome shotgun (WGS) entry which is preliminary data.</text>
</comment>
<dbReference type="AlphaFoldDB" id="A0A5A7UKS3"/>
<accession>A0A5A7UKS3</accession>
<dbReference type="InterPro" id="IPR036397">
    <property type="entry name" value="RNaseH_sf"/>
</dbReference>
<name>A0A5A7UKS3_CUCMM</name>
<dbReference type="InterPro" id="IPR056924">
    <property type="entry name" value="SH3_Tf2-1"/>
</dbReference>
<feature type="domain" description="Tf2-1-like SH3-like" evidence="1">
    <location>
        <begin position="274"/>
        <end position="308"/>
    </location>
</feature>
<dbReference type="PANTHER" id="PTHR46148">
    <property type="entry name" value="CHROMO DOMAIN-CONTAINING PROTEIN"/>
    <property type="match status" value="1"/>
</dbReference>
<evidence type="ECO:0000259" key="1">
    <source>
        <dbReference type="Pfam" id="PF24626"/>
    </source>
</evidence>
<dbReference type="PANTHER" id="PTHR46148:SF60">
    <property type="entry name" value="CHROMO DOMAIN-CONTAINING PROTEIN"/>
    <property type="match status" value="1"/>
</dbReference>
<organism evidence="2 3">
    <name type="scientific">Cucumis melo var. makuwa</name>
    <name type="common">Oriental melon</name>
    <dbReference type="NCBI Taxonomy" id="1194695"/>
    <lineage>
        <taxon>Eukaryota</taxon>
        <taxon>Viridiplantae</taxon>
        <taxon>Streptophyta</taxon>
        <taxon>Embryophyta</taxon>
        <taxon>Tracheophyta</taxon>
        <taxon>Spermatophyta</taxon>
        <taxon>Magnoliopsida</taxon>
        <taxon>eudicotyledons</taxon>
        <taxon>Gunneridae</taxon>
        <taxon>Pentapetalae</taxon>
        <taxon>rosids</taxon>
        <taxon>fabids</taxon>
        <taxon>Cucurbitales</taxon>
        <taxon>Cucurbitaceae</taxon>
        <taxon>Benincaseae</taxon>
        <taxon>Cucumis</taxon>
    </lineage>
</organism>
<dbReference type="InterPro" id="IPR012337">
    <property type="entry name" value="RNaseH-like_sf"/>
</dbReference>
<dbReference type="GO" id="GO:0003676">
    <property type="term" value="F:nucleic acid binding"/>
    <property type="evidence" value="ECO:0007669"/>
    <property type="project" value="InterPro"/>
</dbReference>
<dbReference type="Proteomes" id="UP000321393">
    <property type="component" value="Unassembled WGS sequence"/>
</dbReference>
<dbReference type="Gene3D" id="3.30.420.10">
    <property type="entry name" value="Ribonuclease H-like superfamily/Ribonuclease H"/>
    <property type="match status" value="2"/>
</dbReference>